<organism evidence="2 3">
    <name type="scientific">Protomyces lactucae-debilis</name>
    <dbReference type="NCBI Taxonomy" id="2754530"/>
    <lineage>
        <taxon>Eukaryota</taxon>
        <taxon>Fungi</taxon>
        <taxon>Dikarya</taxon>
        <taxon>Ascomycota</taxon>
        <taxon>Taphrinomycotina</taxon>
        <taxon>Taphrinomycetes</taxon>
        <taxon>Taphrinales</taxon>
        <taxon>Protomycetaceae</taxon>
        <taxon>Protomyces</taxon>
    </lineage>
</organism>
<dbReference type="Proteomes" id="UP000193685">
    <property type="component" value="Unassembled WGS sequence"/>
</dbReference>
<proteinExistence type="predicted"/>
<protein>
    <recommendedName>
        <fullName evidence="4">Secreted protein</fullName>
    </recommendedName>
</protein>
<dbReference type="RefSeq" id="XP_040722707.1">
    <property type="nucleotide sequence ID" value="XM_040870020.1"/>
</dbReference>
<reference evidence="2 3" key="1">
    <citation type="submission" date="2016-07" db="EMBL/GenBank/DDBJ databases">
        <title>Pervasive Adenine N6-methylation of Active Genes in Fungi.</title>
        <authorList>
            <consortium name="DOE Joint Genome Institute"/>
            <person name="Mondo S.J."/>
            <person name="Dannebaum R.O."/>
            <person name="Kuo R.C."/>
            <person name="Labutti K."/>
            <person name="Haridas S."/>
            <person name="Kuo A."/>
            <person name="Salamov A."/>
            <person name="Ahrendt S.R."/>
            <person name="Lipzen A."/>
            <person name="Sullivan W."/>
            <person name="Andreopoulos W.B."/>
            <person name="Clum A."/>
            <person name="Lindquist E."/>
            <person name="Daum C."/>
            <person name="Ramamoorthy G.K."/>
            <person name="Gryganskyi A."/>
            <person name="Culley D."/>
            <person name="Magnuson J.K."/>
            <person name="James T.Y."/>
            <person name="O'Malley M.A."/>
            <person name="Stajich J.E."/>
            <person name="Spatafora J.W."/>
            <person name="Visel A."/>
            <person name="Grigoriev I.V."/>
        </authorList>
    </citation>
    <scope>NUCLEOTIDE SEQUENCE [LARGE SCALE GENOMIC DNA]</scope>
    <source>
        <strain evidence="2 3">12-1054</strain>
    </source>
</reference>
<feature type="signal peptide" evidence="1">
    <location>
        <begin position="1"/>
        <end position="28"/>
    </location>
</feature>
<gene>
    <name evidence="2" type="ORF">BCR37DRAFT_383259</name>
</gene>
<evidence type="ECO:0008006" key="4">
    <source>
        <dbReference type="Google" id="ProtNLM"/>
    </source>
</evidence>
<evidence type="ECO:0000313" key="3">
    <source>
        <dbReference type="Proteomes" id="UP000193685"/>
    </source>
</evidence>
<dbReference type="EMBL" id="MCFI01000022">
    <property type="protein sequence ID" value="ORY76627.1"/>
    <property type="molecule type" value="Genomic_DNA"/>
</dbReference>
<name>A0A1Y2EYQ7_PROLT</name>
<dbReference type="GeneID" id="63786619"/>
<evidence type="ECO:0000313" key="2">
    <source>
        <dbReference type="EMBL" id="ORY76627.1"/>
    </source>
</evidence>
<dbReference type="AlphaFoldDB" id="A0A1Y2EYQ7"/>
<keyword evidence="1" id="KW-0732">Signal</keyword>
<comment type="caution">
    <text evidence="2">The sequence shown here is derived from an EMBL/GenBank/DDBJ whole genome shotgun (WGS) entry which is preliminary data.</text>
</comment>
<keyword evidence="3" id="KW-1185">Reference proteome</keyword>
<evidence type="ECO:0000256" key="1">
    <source>
        <dbReference type="SAM" id="SignalP"/>
    </source>
</evidence>
<sequence length="100" mass="11422">MYNLHSLSTYLNMLLHLIFACLLHCAYPNNIHFRSTGSFQCAHNVVINAKGLASMIRSFGMMANPWITIPFEHKSWHTPAKGYPECKHSDYLVSRSKPRG</sequence>
<accession>A0A1Y2EYQ7</accession>
<feature type="chain" id="PRO_5013096095" description="Secreted protein" evidence="1">
    <location>
        <begin position="29"/>
        <end position="100"/>
    </location>
</feature>